<evidence type="ECO:0000313" key="6">
    <source>
        <dbReference type="Proteomes" id="UP000070501"/>
    </source>
</evidence>
<dbReference type="STRING" id="196109.A0A136J4I4"/>
<proteinExistence type="predicted"/>
<name>A0A136J4I4_9PEZI</name>
<dbReference type="EMBL" id="KQ964249">
    <property type="protein sequence ID" value="KXJ91876.1"/>
    <property type="molecule type" value="Genomic_DNA"/>
</dbReference>
<evidence type="ECO:0000256" key="1">
    <source>
        <dbReference type="ARBA" id="ARBA00022723"/>
    </source>
</evidence>
<sequence>MARKRSNNKPTNVYKPISTFPELHDRICAAVSDDSVYPRWVERDSDNTRDHNEEYSTNIMGTFRCANKSCSSERWGSKMVSIVIRGYVDDGYHAEVFNQRCRACNQLGVFSLNEQSYIDRVAYRIKKWAGVEVERPPYNAGEGPPHQSELCEGCKRGYCQKNKYLDL</sequence>
<dbReference type="InterPro" id="IPR027377">
    <property type="entry name" value="ZAR1/RTP1-5-like_Znf-3CxxC"/>
</dbReference>
<dbReference type="Proteomes" id="UP000070501">
    <property type="component" value="Unassembled WGS sequence"/>
</dbReference>
<keyword evidence="1" id="KW-0479">Metal-binding</keyword>
<dbReference type="InParanoid" id="A0A136J4I4"/>
<dbReference type="GO" id="GO:0008270">
    <property type="term" value="F:zinc ion binding"/>
    <property type="evidence" value="ECO:0007669"/>
    <property type="project" value="UniProtKB-KW"/>
</dbReference>
<gene>
    <name evidence="5" type="ORF">Micbo1qcDRAFT_161902</name>
</gene>
<dbReference type="Pfam" id="PF13695">
    <property type="entry name" value="Zn_ribbon_3CxxC"/>
    <property type="match status" value="1"/>
</dbReference>
<protein>
    <submittedName>
        <fullName evidence="5">Zinc-binding domain-domain-containing protein</fullName>
    </submittedName>
</protein>
<feature type="domain" description="3CxxC-type" evidence="4">
    <location>
        <begin position="58"/>
        <end position="157"/>
    </location>
</feature>
<organism evidence="5 6">
    <name type="scientific">Microdochium bolleyi</name>
    <dbReference type="NCBI Taxonomy" id="196109"/>
    <lineage>
        <taxon>Eukaryota</taxon>
        <taxon>Fungi</taxon>
        <taxon>Dikarya</taxon>
        <taxon>Ascomycota</taxon>
        <taxon>Pezizomycotina</taxon>
        <taxon>Sordariomycetes</taxon>
        <taxon>Xylariomycetidae</taxon>
        <taxon>Xylariales</taxon>
        <taxon>Microdochiaceae</taxon>
        <taxon>Microdochium</taxon>
    </lineage>
</organism>
<dbReference type="OrthoDB" id="8121437at2759"/>
<keyword evidence="3" id="KW-0862">Zinc</keyword>
<dbReference type="SMART" id="SM01328">
    <property type="entry name" value="zf-3CxxC"/>
    <property type="match status" value="1"/>
</dbReference>
<dbReference type="AlphaFoldDB" id="A0A136J4I4"/>
<accession>A0A136J4I4</accession>
<evidence type="ECO:0000256" key="3">
    <source>
        <dbReference type="ARBA" id="ARBA00022833"/>
    </source>
</evidence>
<reference evidence="6" key="1">
    <citation type="submission" date="2016-02" db="EMBL/GenBank/DDBJ databases">
        <title>Draft genome sequence of Microdochium bolleyi, a fungal endophyte of beachgrass.</title>
        <authorList>
            <consortium name="DOE Joint Genome Institute"/>
            <person name="David A.S."/>
            <person name="May G."/>
            <person name="Haridas S."/>
            <person name="Lim J."/>
            <person name="Wang M."/>
            <person name="Labutti K."/>
            <person name="Lipzen A."/>
            <person name="Barry K."/>
            <person name="Grigoriev I.V."/>
        </authorList>
    </citation>
    <scope>NUCLEOTIDE SEQUENCE [LARGE SCALE GENOMIC DNA]</scope>
    <source>
        <strain evidence="6">J235TASD1</strain>
    </source>
</reference>
<evidence type="ECO:0000256" key="2">
    <source>
        <dbReference type="ARBA" id="ARBA00022771"/>
    </source>
</evidence>
<evidence type="ECO:0000259" key="4">
    <source>
        <dbReference type="SMART" id="SM01328"/>
    </source>
</evidence>
<keyword evidence="6" id="KW-1185">Reference proteome</keyword>
<evidence type="ECO:0000313" key="5">
    <source>
        <dbReference type="EMBL" id="KXJ91876.1"/>
    </source>
</evidence>
<keyword evidence="2" id="KW-0863">Zinc-finger</keyword>